<sequence>MNTAKLSIVIITYNRPGDMLELAKNIAGLDNLELLAEVIIVNNRSSESYADVENFIANSPTVPFCYFKTENNLGVSKGRNYAIQKSTAPILLFLDDDAVFNNKDALLQTINIFNDSVDVNRKAGIAAFKVYYESTLSLQQTAFPHKQFGKRKKLHHFETYYYAGCAHAIKREVFDNVGMYPDSFFYGMEEYDLSYRCIRAGYKIIYDDRVVALHKESPEGRLTNKEKLRGMWVNKATVAWKYLPVKYFYTTALLWSFQYLIKTSFHFKGWVKGWVQVFKIPASEIRKPIGKNDLCYLAKVKARLWY</sequence>
<evidence type="ECO:0000256" key="3">
    <source>
        <dbReference type="ARBA" id="ARBA00022679"/>
    </source>
</evidence>
<dbReference type="Gene3D" id="3.90.550.10">
    <property type="entry name" value="Spore Coat Polysaccharide Biosynthesis Protein SpsA, Chain A"/>
    <property type="match status" value="1"/>
</dbReference>
<evidence type="ECO:0000313" key="5">
    <source>
        <dbReference type="EMBL" id="SHF12591.1"/>
    </source>
</evidence>
<accession>A0A1M4Z3I1</accession>
<dbReference type="GO" id="GO:0016757">
    <property type="term" value="F:glycosyltransferase activity"/>
    <property type="evidence" value="ECO:0007669"/>
    <property type="project" value="UniProtKB-KW"/>
</dbReference>
<keyword evidence="3 5" id="KW-0808">Transferase</keyword>
<name>A0A1M4Z3I1_9BACT</name>
<comment type="similarity">
    <text evidence="1">Belongs to the glycosyltransferase 2 family.</text>
</comment>
<protein>
    <submittedName>
        <fullName evidence="5">Glycosyltransferase, GT2 family</fullName>
    </submittedName>
</protein>
<dbReference type="EMBL" id="FQUU01000006">
    <property type="protein sequence ID" value="SHF12591.1"/>
    <property type="molecule type" value="Genomic_DNA"/>
</dbReference>
<feature type="domain" description="Glycosyltransferase 2-like" evidence="4">
    <location>
        <begin position="7"/>
        <end position="177"/>
    </location>
</feature>
<dbReference type="STRING" id="1121884.SAMN02745131_01867"/>
<evidence type="ECO:0000256" key="2">
    <source>
        <dbReference type="ARBA" id="ARBA00022676"/>
    </source>
</evidence>
<dbReference type="Pfam" id="PF00535">
    <property type="entry name" value="Glycos_transf_2"/>
    <property type="match status" value="1"/>
</dbReference>
<organism evidence="5 6">
    <name type="scientific">Flavisolibacter ginsengisoli DSM 18119</name>
    <dbReference type="NCBI Taxonomy" id="1121884"/>
    <lineage>
        <taxon>Bacteria</taxon>
        <taxon>Pseudomonadati</taxon>
        <taxon>Bacteroidota</taxon>
        <taxon>Chitinophagia</taxon>
        <taxon>Chitinophagales</taxon>
        <taxon>Chitinophagaceae</taxon>
        <taxon>Flavisolibacter</taxon>
    </lineage>
</organism>
<dbReference type="PANTHER" id="PTHR43179">
    <property type="entry name" value="RHAMNOSYLTRANSFERASE WBBL"/>
    <property type="match status" value="1"/>
</dbReference>
<keyword evidence="2" id="KW-0328">Glycosyltransferase</keyword>
<gene>
    <name evidence="5" type="ORF">SAMN02745131_01867</name>
</gene>
<keyword evidence="6" id="KW-1185">Reference proteome</keyword>
<dbReference type="RefSeq" id="WP_072835063.1">
    <property type="nucleotide sequence ID" value="NZ_FQUU01000006.1"/>
</dbReference>
<evidence type="ECO:0000259" key="4">
    <source>
        <dbReference type="Pfam" id="PF00535"/>
    </source>
</evidence>
<dbReference type="SUPFAM" id="SSF53448">
    <property type="entry name" value="Nucleotide-diphospho-sugar transferases"/>
    <property type="match status" value="1"/>
</dbReference>
<dbReference type="AlphaFoldDB" id="A0A1M4Z3I1"/>
<dbReference type="InterPro" id="IPR001173">
    <property type="entry name" value="Glyco_trans_2-like"/>
</dbReference>
<evidence type="ECO:0000256" key="1">
    <source>
        <dbReference type="ARBA" id="ARBA00006739"/>
    </source>
</evidence>
<proteinExistence type="inferred from homology"/>
<reference evidence="5 6" key="1">
    <citation type="submission" date="2016-11" db="EMBL/GenBank/DDBJ databases">
        <authorList>
            <person name="Jaros S."/>
            <person name="Januszkiewicz K."/>
            <person name="Wedrychowicz H."/>
        </authorList>
    </citation>
    <scope>NUCLEOTIDE SEQUENCE [LARGE SCALE GENOMIC DNA]</scope>
    <source>
        <strain evidence="5 6">DSM 18119</strain>
    </source>
</reference>
<dbReference type="OrthoDB" id="1143197at2"/>
<evidence type="ECO:0000313" key="6">
    <source>
        <dbReference type="Proteomes" id="UP000184048"/>
    </source>
</evidence>
<dbReference type="Proteomes" id="UP000184048">
    <property type="component" value="Unassembled WGS sequence"/>
</dbReference>
<dbReference type="PANTHER" id="PTHR43179:SF12">
    <property type="entry name" value="GALACTOFURANOSYLTRANSFERASE GLFT2"/>
    <property type="match status" value="1"/>
</dbReference>
<dbReference type="InterPro" id="IPR029044">
    <property type="entry name" value="Nucleotide-diphossugar_trans"/>
</dbReference>